<dbReference type="InterPro" id="IPR004839">
    <property type="entry name" value="Aminotransferase_I/II_large"/>
</dbReference>
<dbReference type="InterPro" id="IPR015422">
    <property type="entry name" value="PyrdxlP-dep_Trfase_small"/>
</dbReference>
<gene>
    <name evidence="8" type="ordered locus">TUZN_0537</name>
</gene>
<dbReference type="CDD" id="cd00609">
    <property type="entry name" value="AAT_like"/>
    <property type="match status" value="1"/>
</dbReference>
<evidence type="ECO:0000256" key="3">
    <source>
        <dbReference type="ARBA" id="ARBA00011738"/>
    </source>
</evidence>
<keyword evidence="5" id="KW-0808">Transferase</keyword>
<proteinExistence type="inferred from homology"/>
<dbReference type="FunFam" id="3.40.640.10:FF:000053">
    <property type="entry name" value="Aminotransferase, class I"/>
    <property type="match status" value="1"/>
</dbReference>
<dbReference type="GO" id="GO:1901605">
    <property type="term" value="P:alpha-amino acid metabolic process"/>
    <property type="evidence" value="ECO:0007669"/>
    <property type="project" value="TreeGrafter"/>
</dbReference>
<dbReference type="Gene3D" id="3.40.640.10">
    <property type="entry name" value="Type I PLP-dependent aspartate aminotransferase-like (Major domain)"/>
    <property type="match status" value="1"/>
</dbReference>
<reference evidence="8 9" key="1">
    <citation type="journal article" date="2011" name="J. Bacteriol.">
        <title>Complete genome sequence of the thermoacidophilic crenarchaeon Thermoproteus uzoniensis 768-20.</title>
        <authorList>
            <person name="Mardanov A.V."/>
            <person name="Gumerov V.M."/>
            <person name="Beletsky A.V."/>
            <person name="Prokofeva M.I."/>
            <person name="Bonch-Osmolovskaya E.A."/>
            <person name="Ravin N.V."/>
            <person name="Skryabin K.G."/>
        </authorList>
    </citation>
    <scope>NUCLEOTIDE SEQUENCE [LARGE SCALE GENOMIC DNA]</scope>
    <source>
        <strain evidence="8 9">768-20</strain>
    </source>
</reference>
<comment type="similarity">
    <text evidence="2">Belongs to the class-I pyridoxal-phosphate-dependent aminotransferase family.</text>
</comment>
<evidence type="ECO:0000313" key="8">
    <source>
        <dbReference type="EMBL" id="AEA12031.1"/>
    </source>
</evidence>
<protein>
    <submittedName>
        <fullName evidence="8">Transcriptional regulator, GntR family</fullName>
    </submittedName>
</protein>
<feature type="domain" description="Aminotransferase class I/classII large" evidence="7">
    <location>
        <begin position="54"/>
        <end position="389"/>
    </location>
</feature>
<dbReference type="EMBL" id="CP002590">
    <property type="protein sequence ID" value="AEA12031.1"/>
    <property type="molecule type" value="Genomic_DNA"/>
</dbReference>
<evidence type="ECO:0000256" key="1">
    <source>
        <dbReference type="ARBA" id="ARBA00001933"/>
    </source>
</evidence>
<sequence length="400" mass="45218">MDLSKLLAERTAYMRASEIRELLKWATADVISFGGGMPDPSTFPLEEIARISSYVLETYGNKALQYGQTEGVPELRDELAKFAASNGIKATADNVIVTVGSQEALELLGRLFLDERSVVVTENPTYIAALQSWRVYRPKLVGIPMDDRGMRTEVLEEQVRKLKAEGARIKFIYTVPTAQNPTGVTMTDDRRRHLLEIAEQNDLLVVEDDPYGYFIFDNISVTRLKALDKSGRVIYLSTASKIFSPGLRLGWVVADQELIRWFALAKQALNLNTPTLNQYLLLEGLRRGVIQRNIPRIVELYRKKRDAMLTALEAYMPKGVSWTKPSGGMFIWVKVPEKIDTKEMLNVAIAKYKVAYVPGHGFHVNEGEGRNTMRLNFTYSSFEQIDVGIKRLADAIREFL</sequence>
<evidence type="ECO:0000256" key="5">
    <source>
        <dbReference type="ARBA" id="ARBA00022679"/>
    </source>
</evidence>
<evidence type="ECO:0000256" key="6">
    <source>
        <dbReference type="ARBA" id="ARBA00022898"/>
    </source>
</evidence>
<dbReference type="GeneID" id="10360080"/>
<dbReference type="GO" id="GO:0008483">
    <property type="term" value="F:transaminase activity"/>
    <property type="evidence" value="ECO:0007669"/>
    <property type="project" value="UniProtKB-KW"/>
</dbReference>
<organism evidence="8 9">
    <name type="scientific">Thermoproteus uzoniensis (strain 768-20)</name>
    <dbReference type="NCBI Taxonomy" id="999630"/>
    <lineage>
        <taxon>Archaea</taxon>
        <taxon>Thermoproteota</taxon>
        <taxon>Thermoprotei</taxon>
        <taxon>Thermoproteales</taxon>
        <taxon>Thermoproteaceae</taxon>
        <taxon>Thermoproteus</taxon>
    </lineage>
</organism>
<dbReference type="PANTHER" id="PTHR42790:SF19">
    <property type="entry name" value="KYNURENINE_ALPHA-AMINOADIPATE AMINOTRANSFERASE, MITOCHONDRIAL"/>
    <property type="match status" value="1"/>
</dbReference>
<accession>F2L3P7</accession>
<dbReference type="InterPro" id="IPR015421">
    <property type="entry name" value="PyrdxlP-dep_Trfase_major"/>
</dbReference>
<name>F2L3P7_THEU7</name>
<dbReference type="GO" id="GO:0030170">
    <property type="term" value="F:pyridoxal phosphate binding"/>
    <property type="evidence" value="ECO:0007669"/>
    <property type="project" value="InterPro"/>
</dbReference>
<dbReference type="STRING" id="999630.TUZN_0537"/>
<dbReference type="PANTHER" id="PTHR42790">
    <property type="entry name" value="AMINOTRANSFERASE"/>
    <property type="match status" value="1"/>
</dbReference>
<keyword evidence="6" id="KW-0663">Pyridoxal phosphate</keyword>
<keyword evidence="4" id="KW-0032">Aminotransferase</keyword>
<dbReference type="Proteomes" id="UP000008138">
    <property type="component" value="Chromosome"/>
</dbReference>
<evidence type="ECO:0000256" key="4">
    <source>
        <dbReference type="ARBA" id="ARBA00022576"/>
    </source>
</evidence>
<dbReference type="Gene3D" id="3.90.1150.10">
    <property type="entry name" value="Aspartate Aminotransferase, domain 1"/>
    <property type="match status" value="1"/>
</dbReference>
<comment type="subunit">
    <text evidence="3">Homodimer.</text>
</comment>
<evidence type="ECO:0000259" key="7">
    <source>
        <dbReference type="Pfam" id="PF00155"/>
    </source>
</evidence>
<dbReference type="KEGG" id="tuz:TUZN_0537"/>
<dbReference type="eggNOG" id="arCOG00492">
    <property type="taxonomic scope" value="Archaea"/>
</dbReference>
<dbReference type="Pfam" id="PF00155">
    <property type="entry name" value="Aminotran_1_2"/>
    <property type="match status" value="1"/>
</dbReference>
<dbReference type="InterPro" id="IPR015424">
    <property type="entry name" value="PyrdxlP-dep_Trfase"/>
</dbReference>
<reference key="2">
    <citation type="submission" date="2011-03" db="EMBL/GenBank/DDBJ databases">
        <title>Complete genome sequence of the thermoacidophilic crenarchaeon Thermoproteus uzoniensis 768-20.</title>
        <authorList>
            <person name="Mardanov A.V."/>
            <person name="Gumerov V.M."/>
            <person name="Beletsky A.V."/>
            <person name="Prokofeva M.I."/>
            <person name="Bonch-Osmolovskaya E.A."/>
            <person name="Ravin N.V."/>
            <person name="Skryabin K.G."/>
        </authorList>
    </citation>
    <scope>NUCLEOTIDE SEQUENCE</scope>
    <source>
        <strain>768-20</strain>
    </source>
</reference>
<dbReference type="InterPro" id="IPR050859">
    <property type="entry name" value="Class-I_PLP-dep_aminotransf"/>
</dbReference>
<evidence type="ECO:0000313" key="9">
    <source>
        <dbReference type="Proteomes" id="UP000008138"/>
    </source>
</evidence>
<keyword evidence="9" id="KW-1185">Reference proteome</keyword>
<dbReference type="RefSeq" id="WP_013679367.1">
    <property type="nucleotide sequence ID" value="NC_015315.1"/>
</dbReference>
<dbReference type="HOGENOM" id="CLU_017584_0_6_2"/>
<dbReference type="AlphaFoldDB" id="F2L3P7"/>
<dbReference type="OrthoDB" id="372018at2157"/>
<dbReference type="SUPFAM" id="SSF53383">
    <property type="entry name" value="PLP-dependent transferases"/>
    <property type="match status" value="1"/>
</dbReference>
<comment type="cofactor">
    <cofactor evidence="1">
        <name>pyridoxal 5'-phosphate</name>
        <dbReference type="ChEBI" id="CHEBI:597326"/>
    </cofactor>
</comment>
<evidence type="ECO:0000256" key="2">
    <source>
        <dbReference type="ARBA" id="ARBA00007441"/>
    </source>
</evidence>